<keyword evidence="1 7" id="KW-0853">WD repeat</keyword>
<protein>
    <recommendedName>
        <fullName evidence="6">ASTRA-associated protein 1</fullName>
    </recommendedName>
</protein>
<evidence type="ECO:0000256" key="8">
    <source>
        <dbReference type="SAM" id="MobiDB-lite"/>
    </source>
</evidence>
<feature type="repeat" description="WD" evidence="7">
    <location>
        <begin position="515"/>
        <end position="531"/>
    </location>
</feature>
<feature type="region of interest" description="Disordered" evidence="8">
    <location>
        <begin position="297"/>
        <end position="333"/>
    </location>
</feature>
<sequence length="531" mass="59208">MAAESQSSTKPPAWPSCILRGHASQIHSTQFVRQNSRLLTGDAEGWVIYWQVENRRAIAVWKAHHGPILGTAEWGRDKIITHGRDNSLRIWQIRPQDEDIRGDHFSIILPTDPRRNEKSKPWLLHALPVNTLNFCAFSMCHEHLQNKAPPAGQASLLQDSAPSTSFNESILVAVPARDDKMIEVYQLPNEKLRAIIPRVQSTVTGMVMAVKLVRHQASNSILVLAGYEGGITAVFRLSNNCYGPSLATVQIVYFSQPHKQPILSLDASPDGNTYFTSSADSIIAMHRIMELPTQSNIEHGVSGPEKEGNSPSSFVSTEQASFQRREDGFARPPHNQLSFPEQDVQMLDDPAEPLSFSKQSLSYMMNSSSASTNHTIMSSQMEPPKPAGLSSLFSSCTPQPKIKPAPPLSPSVTLQPPFKQVDTKHAGQQCLRVRSDGRLLATGGWDTRIRIYSTRTLKEVAMLKWHKEGVYAVGFSEILEPRYFGEDEEDPRDKGRGYSNRAQTQREEQTRLKHLIVAGSKDGKVSLWEVF</sequence>
<dbReference type="PROSITE" id="PS50082">
    <property type="entry name" value="WD_REPEATS_2"/>
    <property type="match status" value="2"/>
</dbReference>
<comment type="function">
    <text evidence="3">Component of the ASTRA complex involved in chromatin remodeling.</text>
</comment>
<accession>A0A6A5S964</accession>
<evidence type="ECO:0000256" key="7">
    <source>
        <dbReference type="PROSITE-ProRule" id="PRU00221"/>
    </source>
</evidence>
<evidence type="ECO:0000313" key="10">
    <source>
        <dbReference type="Proteomes" id="UP000800038"/>
    </source>
</evidence>
<dbReference type="PANTHER" id="PTHR19854:SF1">
    <property type="entry name" value="GUANINE NUCLEOTIDE-BINDING PROTEIN SUBUNIT BETA-LIKE PROTEIN 1"/>
    <property type="match status" value="1"/>
</dbReference>
<feature type="region of interest" description="Disordered" evidence="8">
    <location>
        <begin position="486"/>
        <end position="511"/>
    </location>
</feature>
<feature type="compositionally biased region" description="Polar residues" evidence="8">
    <location>
        <begin position="372"/>
        <end position="381"/>
    </location>
</feature>
<evidence type="ECO:0000256" key="5">
    <source>
        <dbReference type="ARBA" id="ARBA00038749"/>
    </source>
</evidence>
<reference evidence="9" key="1">
    <citation type="journal article" date="2020" name="Stud. Mycol.">
        <title>101 Dothideomycetes genomes: a test case for predicting lifestyles and emergence of pathogens.</title>
        <authorList>
            <person name="Haridas S."/>
            <person name="Albert R."/>
            <person name="Binder M."/>
            <person name="Bloem J."/>
            <person name="Labutti K."/>
            <person name="Salamov A."/>
            <person name="Andreopoulos B."/>
            <person name="Baker S."/>
            <person name="Barry K."/>
            <person name="Bills G."/>
            <person name="Bluhm B."/>
            <person name="Cannon C."/>
            <person name="Castanera R."/>
            <person name="Culley D."/>
            <person name="Daum C."/>
            <person name="Ezra D."/>
            <person name="Gonzalez J."/>
            <person name="Henrissat B."/>
            <person name="Kuo A."/>
            <person name="Liang C."/>
            <person name="Lipzen A."/>
            <person name="Lutzoni F."/>
            <person name="Magnuson J."/>
            <person name="Mondo S."/>
            <person name="Nolan M."/>
            <person name="Ohm R."/>
            <person name="Pangilinan J."/>
            <person name="Park H.-J."/>
            <person name="Ramirez L."/>
            <person name="Alfaro M."/>
            <person name="Sun H."/>
            <person name="Tritt A."/>
            <person name="Yoshinaga Y."/>
            <person name="Zwiers L.-H."/>
            <person name="Turgeon B."/>
            <person name="Goodwin S."/>
            <person name="Spatafora J."/>
            <person name="Crous P."/>
            <person name="Grigoriev I."/>
        </authorList>
    </citation>
    <scope>NUCLEOTIDE SEQUENCE</scope>
    <source>
        <strain evidence="9">CBS 161.51</strain>
    </source>
</reference>
<evidence type="ECO:0000256" key="1">
    <source>
        <dbReference type="ARBA" id="ARBA00022574"/>
    </source>
</evidence>
<dbReference type="Proteomes" id="UP000800038">
    <property type="component" value="Unassembled WGS sequence"/>
</dbReference>
<dbReference type="PANTHER" id="PTHR19854">
    <property type="entry name" value="TRANSDUCIN BETA-LIKE 3"/>
    <property type="match status" value="1"/>
</dbReference>
<organism evidence="9 10">
    <name type="scientific">Clathrospora elynae</name>
    <dbReference type="NCBI Taxonomy" id="706981"/>
    <lineage>
        <taxon>Eukaryota</taxon>
        <taxon>Fungi</taxon>
        <taxon>Dikarya</taxon>
        <taxon>Ascomycota</taxon>
        <taxon>Pezizomycotina</taxon>
        <taxon>Dothideomycetes</taxon>
        <taxon>Pleosporomycetidae</taxon>
        <taxon>Pleosporales</taxon>
        <taxon>Diademaceae</taxon>
        <taxon>Clathrospora</taxon>
    </lineage>
</organism>
<evidence type="ECO:0000313" key="9">
    <source>
        <dbReference type="EMBL" id="KAF1937211.1"/>
    </source>
</evidence>
<keyword evidence="10" id="KW-1185">Reference proteome</keyword>
<dbReference type="InterPro" id="IPR001680">
    <property type="entry name" value="WD40_rpt"/>
</dbReference>
<dbReference type="PROSITE" id="PS00678">
    <property type="entry name" value="WD_REPEATS_1"/>
    <property type="match status" value="1"/>
</dbReference>
<gene>
    <name evidence="9" type="ORF">EJ02DRAFT_63055</name>
</gene>
<dbReference type="SUPFAM" id="SSF50978">
    <property type="entry name" value="WD40 repeat-like"/>
    <property type="match status" value="1"/>
</dbReference>
<dbReference type="Pfam" id="PF00400">
    <property type="entry name" value="WD40"/>
    <property type="match status" value="2"/>
</dbReference>
<name>A0A6A5S964_9PLEO</name>
<evidence type="ECO:0000256" key="3">
    <source>
        <dbReference type="ARBA" id="ARBA00037338"/>
    </source>
</evidence>
<comment type="similarity">
    <text evidence="4">Belongs to the WD repeat ASA1 family.</text>
</comment>
<feature type="region of interest" description="Disordered" evidence="8">
    <location>
        <begin position="372"/>
        <end position="410"/>
    </location>
</feature>
<feature type="compositionally biased region" description="Polar residues" evidence="8">
    <location>
        <begin position="309"/>
        <end position="322"/>
    </location>
</feature>
<feature type="repeat" description="WD" evidence="7">
    <location>
        <begin position="19"/>
        <end position="60"/>
    </location>
</feature>
<dbReference type="OrthoDB" id="7668193at2759"/>
<evidence type="ECO:0000256" key="6">
    <source>
        <dbReference type="ARBA" id="ARBA00040563"/>
    </source>
</evidence>
<feature type="compositionally biased region" description="Basic and acidic residues" evidence="8">
    <location>
        <begin position="486"/>
        <end position="496"/>
    </location>
</feature>
<keyword evidence="2" id="KW-0677">Repeat</keyword>
<dbReference type="InterPro" id="IPR019775">
    <property type="entry name" value="WD40_repeat_CS"/>
</dbReference>
<comment type="subunit">
    <text evidence="5">Component of the ASTRA chromatin remodeling machinery complex.</text>
</comment>
<dbReference type="Gene3D" id="2.130.10.10">
    <property type="entry name" value="YVTN repeat-like/Quinoprotein amine dehydrogenase"/>
    <property type="match status" value="3"/>
</dbReference>
<proteinExistence type="inferred from homology"/>
<dbReference type="SMART" id="SM00320">
    <property type="entry name" value="WD40"/>
    <property type="match status" value="5"/>
</dbReference>
<dbReference type="AlphaFoldDB" id="A0A6A5S964"/>
<evidence type="ECO:0000256" key="4">
    <source>
        <dbReference type="ARBA" id="ARBA00037931"/>
    </source>
</evidence>
<dbReference type="InterPro" id="IPR015943">
    <property type="entry name" value="WD40/YVTN_repeat-like_dom_sf"/>
</dbReference>
<evidence type="ECO:0000256" key="2">
    <source>
        <dbReference type="ARBA" id="ARBA00022737"/>
    </source>
</evidence>
<dbReference type="InterPro" id="IPR036322">
    <property type="entry name" value="WD40_repeat_dom_sf"/>
</dbReference>
<dbReference type="EMBL" id="ML976149">
    <property type="protein sequence ID" value="KAF1937211.1"/>
    <property type="molecule type" value="Genomic_DNA"/>
</dbReference>